<evidence type="ECO:0000256" key="9">
    <source>
        <dbReference type="ARBA" id="ARBA00023204"/>
    </source>
</evidence>
<dbReference type="SMART" id="SM00559">
    <property type="entry name" value="Ku78"/>
    <property type="match status" value="1"/>
</dbReference>
<evidence type="ECO:0000256" key="10">
    <source>
        <dbReference type="ARBA" id="ARBA00023242"/>
    </source>
</evidence>
<dbReference type="GO" id="GO:0006310">
    <property type="term" value="P:DNA recombination"/>
    <property type="evidence" value="ECO:0007669"/>
    <property type="project" value="UniProtKB-KW"/>
</dbReference>
<comment type="subcellular location">
    <subcellularLocation>
        <location evidence="1">Nucleus</location>
    </subcellularLocation>
</comment>
<keyword evidence="8" id="KW-0233">DNA recombination</keyword>
<dbReference type="SUPFAM" id="SSF53300">
    <property type="entry name" value="vWA-like"/>
    <property type="match status" value="1"/>
</dbReference>
<dbReference type="GO" id="GO:0003677">
    <property type="term" value="F:DNA binding"/>
    <property type="evidence" value="ECO:0007669"/>
    <property type="project" value="UniProtKB-KW"/>
</dbReference>
<dbReference type="SUPFAM" id="SSF100939">
    <property type="entry name" value="SPOC domain-like"/>
    <property type="match status" value="1"/>
</dbReference>
<dbReference type="PANTHER" id="PTHR12604">
    <property type="entry name" value="KU AUTOANTIGEN DNA HELICASE"/>
    <property type="match status" value="1"/>
</dbReference>
<dbReference type="Gene3D" id="2.40.290.10">
    <property type="match status" value="1"/>
</dbReference>
<comment type="caution">
    <text evidence="12">The sequence shown here is derived from an EMBL/GenBank/DDBJ whole genome shotgun (WGS) entry which is preliminary data.</text>
</comment>
<dbReference type="InterPro" id="IPR036465">
    <property type="entry name" value="vWFA_dom_sf"/>
</dbReference>
<keyword evidence="5" id="KW-0347">Helicase</keyword>
<dbReference type="GO" id="GO:0005524">
    <property type="term" value="F:ATP binding"/>
    <property type="evidence" value="ECO:0007669"/>
    <property type="project" value="UniProtKB-KW"/>
</dbReference>
<evidence type="ECO:0000256" key="2">
    <source>
        <dbReference type="ARBA" id="ARBA00022741"/>
    </source>
</evidence>
<dbReference type="Gene3D" id="3.40.50.410">
    <property type="entry name" value="von Willebrand factor, type A domain"/>
    <property type="match status" value="1"/>
</dbReference>
<name>A0ABD6ECQ7_9BILA</name>
<accession>A0ABD6ECQ7</accession>
<keyword evidence="7" id="KW-0238">DNA-binding</keyword>
<dbReference type="AlphaFoldDB" id="A0ABD6ECQ7"/>
<dbReference type="GO" id="GO:0006281">
    <property type="term" value="P:DNA repair"/>
    <property type="evidence" value="ECO:0007669"/>
    <property type="project" value="UniProtKB-KW"/>
</dbReference>
<dbReference type="Pfam" id="PF03731">
    <property type="entry name" value="Ku_N"/>
    <property type="match status" value="1"/>
</dbReference>
<evidence type="ECO:0000256" key="3">
    <source>
        <dbReference type="ARBA" id="ARBA00022763"/>
    </source>
</evidence>
<evidence type="ECO:0000259" key="11">
    <source>
        <dbReference type="SMART" id="SM00559"/>
    </source>
</evidence>
<protein>
    <recommendedName>
        <fullName evidence="11">Ku domain-containing protein</fullName>
    </recommendedName>
</protein>
<evidence type="ECO:0000256" key="7">
    <source>
        <dbReference type="ARBA" id="ARBA00023125"/>
    </source>
</evidence>
<dbReference type="PANTHER" id="PTHR12604:SF4">
    <property type="entry name" value="X-RAY REPAIR CROSS-COMPLEMENTING PROTEIN 5"/>
    <property type="match status" value="1"/>
</dbReference>
<keyword evidence="2" id="KW-0547">Nucleotide-binding</keyword>
<dbReference type="InterPro" id="IPR006164">
    <property type="entry name" value="DNA_bd_Ku70/Ku80"/>
</dbReference>
<evidence type="ECO:0000256" key="8">
    <source>
        <dbReference type="ARBA" id="ARBA00023172"/>
    </source>
</evidence>
<keyword evidence="4" id="KW-0378">Hydrolase</keyword>
<evidence type="ECO:0000256" key="5">
    <source>
        <dbReference type="ARBA" id="ARBA00022806"/>
    </source>
</evidence>
<evidence type="ECO:0000256" key="6">
    <source>
        <dbReference type="ARBA" id="ARBA00022840"/>
    </source>
</evidence>
<proteinExistence type="predicted"/>
<keyword evidence="6" id="KW-0067">ATP-binding</keyword>
<keyword evidence="13" id="KW-1185">Reference proteome</keyword>
<dbReference type="EMBL" id="JBGFUD010000413">
    <property type="protein sequence ID" value="MFH4974477.1"/>
    <property type="molecule type" value="Genomic_DNA"/>
</dbReference>
<keyword evidence="3" id="KW-0227">DNA damage</keyword>
<evidence type="ECO:0000313" key="12">
    <source>
        <dbReference type="EMBL" id="MFH4974477.1"/>
    </source>
</evidence>
<reference evidence="12 13" key="1">
    <citation type="submission" date="2024-08" db="EMBL/GenBank/DDBJ databases">
        <title>Gnathostoma spinigerum genome.</title>
        <authorList>
            <person name="Gonzalez-Bertolin B."/>
            <person name="Monzon S."/>
            <person name="Zaballos A."/>
            <person name="Jimenez P."/>
            <person name="Dekumyoy P."/>
            <person name="Varona S."/>
            <person name="Cuesta I."/>
            <person name="Sumanam S."/>
            <person name="Adisakwattana P."/>
            <person name="Gasser R.B."/>
            <person name="Hernandez-Gonzalez A."/>
            <person name="Young N.D."/>
            <person name="Perteguer M.J."/>
        </authorList>
    </citation>
    <scope>NUCLEOTIDE SEQUENCE [LARGE SCALE GENOMIC DNA]</scope>
    <source>
        <strain evidence="12">AL3</strain>
        <tissue evidence="12">Liver</tissue>
    </source>
</reference>
<dbReference type="Proteomes" id="UP001608902">
    <property type="component" value="Unassembled WGS sequence"/>
</dbReference>
<dbReference type="Pfam" id="PF02735">
    <property type="entry name" value="Ku"/>
    <property type="match status" value="1"/>
</dbReference>
<keyword evidence="9" id="KW-0234">DNA repair</keyword>
<evidence type="ECO:0000313" key="13">
    <source>
        <dbReference type="Proteomes" id="UP001608902"/>
    </source>
</evidence>
<evidence type="ECO:0000256" key="1">
    <source>
        <dbReference type="ARBA" id="ARBA00004123"/>
    </source>
</evidence>
<feature type="domain" description="Ku" evidence="11">
    <location>
        <begin position="333"/>
        <end position="459"/>
    </location>
</feature>
<gene>
    <name evidence="12" type="ORF">AB6A40_001186</name>
</gene>
<dbReference type="GO" id="GO:0004386">
    <property type="term" value="F:helicase activity"/>
    <property type="evidence" value="ECO:0007669"/>
    <property type="project" value="UniProtKB-KW"/>
</dbReference>
<sequence>MDSERTKKVRKSWRKHEITVVLIDVGRNMAAVSNERSQTALDLAKETIDWIITRKIFSESVDEFTLVLFGSDETRNSCLHGIGNIFFCEEELQTAQIDWLRKIENEFKLSSDAEGDYLNALIVAIEYIRLSLETMEEAEKASVTARNILILSNLAGSKADTSNTRIDEINAVVNGIKALDINLNIIGLSSVFLLHNTVSNCEQSQESRPSTNEHDFTLDSSKGFIKMEDGEKVVRQILRDVGGTAFSFSEALPMLQHFIPRTSDVRGQRFYFELAEDFRLPLMLYKKVQENNLKMKFAKYDSRTDLEIKRETVFEKPADKSQCGSQIPHCSANQTLTKADVVKGYLFGKSVMPFNEEDEKEYGWKRETRCLKLIQFTKRSNILQQYLMDGAAYYCIPDYENQEACTAVAALVDGMIAENVVALVRFVYNASSVPRLCGLFPRLNKKGAHVCDPSSSSFTN</sequence>
<dbReference type="GO" id="GO:0016787">
    <property type="term" value="F:hydrolase activity"/>
    <property type="evidence" value="ECO:0007669"/>
    <property type="project" value="UniProtKB-KW"/>
</dbReference>
<dbReference type="InterPro" id="IPR005161">
    <property type="entry name" value="Ku_N"/>
</dbReference>
<keyword evidence="10" id="KW-0539">Nucleus</keyword>
<organism evidence="12 13">
    <name type="scientific">Gnathostoma spinigerum</name>
    <dbReference type="NCBI Taxonomy" id="75299"/>
    <lineage>
        <taxon>Eukaryota</taxon>
        <taxon>Metazoa</taxon>
        <taxon>Ecdysozoa</taxon>
        <taxon>Nematoda</taxon>
        <taxon>Chromadorea</taxon>
        <taxon>Rhabditida</taxon>
        <taxon>Spirurina</taxon>
        <taxon>Gnathostomatomorpha</taxon>
        <taxon>Gnathostomatoidea</taxon>
        <taxon>Gnathostomatidae</taxon>
        <taxon>Gnathostoma</taxon>
    </lineage>
</organism>
<dbReference type="InterPro" id="IPR016194">
    <property type="entry name" value="SPOC-like_C_dom_sf"/>
</dbReference>
<evidence type="ECO:0000256" key="4">
    <source>
        <dbReference type="ARBA" id="ARBA00022801"/>
    </source>
</evidence>
<dbReference type="GO" id="GO:0005634">
    <property type="term" value="C:nucleus"/>
    <property type="evidence" value="ECO:0007669"/>
    <property type="project" value="UniProtKB-SubCell"/>
</dbReference>